<evidence type="ECO:0000313" key="3">
    <source>
        <dbReference type="Proteomes" id="UP000320643"/>
    </source>
</evidence>
<gene>
    <name evidence="2" type="ORF">FMM05_02300</name>
</gene>
<protein>
    <recommendedName>
        <fullName evidence="4">DUF4468 domain-containing protein</fullName>
    </recommendedName>
</protein>
<keyword evidence="1" id="KW-0732">Signal</keyword>
<feature type="signal peptide" evidence="1">
    <location>
        <begin position="1"/>
        <end position="17"/>
    </location>
</feature>
<name>A0A552VAI6_9FLAO</name>
<reference evidence="2 3" key="1">
    <citation type="submission" date="2019-07" db="EMBL/GenBank/DDBJ databases">
        <title>Flavobacterium sp. nov., isolated from glacier ice.</title>
        <authorList>
            <person name="Liu Q."/>
            <person name="Xin Y.-H."/>
        </authorList>
    </citation>
    <scope>NUCLEOTIDE SEQUENCE [LARGE SCALE GENOMIC DNA]</scope>
    <source>
        <strain evidence="2 3">ZT4R6</strain>
    </source>
</reference>
<sequence length="173" mass="19968">MLKLYAFLLLFTTLARAQPPKIELTPRGFNPIEVSIPATPNEKLIEVTKAWASEYNNRGLKEDRGFDASDITENSITISAFKKNAFYYRERGEAFEHRIRYSMKITFSQNRYTLVFTVNDIYGDSNSLLQYKLPDYFTSEGKLKEGYTGLDTSLEATVNSIVNSHYNFILNFR</sequence>
<evidence type="ECO:0008006" key="4">
    <source>
        <dbReference type="Google" id="ProtNLM"/>
    </source>
</evidence>
<evidence type="ECO:0000256" key="1">
    <source>
        <dbReference type="SAM" id="SignalP"/>
    </source>
</evidence>
<dbReference type="EMBL" id="VJVZ01000001">
    <property type="protein sequence ID" value="TRW27493.1"/>
    <property type="molecule type" value="Genomic_DNA"/>
</dbReference>
<accession>A0A552VAI6</accession>
<keyword evidence="3" id="KW-1185">Reference proteome</keyword>
<organism evidence="2 3">
    <name type="scientific">Flavobacterium zepuense</name>
    <dbReference type="NCBI Taxonomy" id="2593302"/>
    <lineage>
        <taxon>Bacteria</taxon>
        <taxon>Pseudomonadati</taxon>
        <taxon>Bacteroidota</taxon>
        <taxon>Flavobacteriia</taxon>
        <taxon>Flavobacteriales</taxon>
        <taxon>Flavobacteriaceae</taxon>
        <taxon>Flavobacterium</taxon>
    </lineage>
</organism>
<comment type="caution">
    <text evidence="2">The sequence shown here is derived from an EMBL/GenBank/DDBJ whole genome shotgun (WGS) entry which is preliminary data.</text>
</comment>
<dbReference type="AlphaFoldDB" id="A0A552VAI6"/>
<dbReference type="OrthoDB" id="1357433at2"/>
<feature type="chain" id="PRO_5021823359" description="DUF4468 domain-containing protein" evidence="1">
    <location>
        <begin position="18"/>
        <end position="173"/>
    </location>
</feature>
<dbReference type="RefSeq" id="WP_143371721.1">
    <property type="nucleotide sequence ID" value="NZ_VJVZ01000001.1"/>
</dbReference>
<dbReference type="Proteomes" id="UP000320643">
    <property type="component" value="Unassembled WGS sequence"/>
</dbReference>
<proteinExistence type="predicted"/>
<evidence type="ECO:0000313" key="2">
    <source>
        <dbReference type="EMBL" id="TRW27493.1"/>
    </source>
</evidence>